<feature type="region of interest" description="Disordered" evidence="2">
    <location>
        <begin position="231"/>
        <end position="366"/>
    </location>
</feature>
<feature type="compositionally biased region" description="Polar residues" evidence="2">
    <location>
        <begin position="253"/>
        <end position="269"/>
    </location>
</feature>
<name>A0AAV4JL87_9GAST</name>
<dbReference type="Proteomes" id="UP000762676">
    <property type="component" value="Unassembled WGS sequence"/>
</dbReference>
<evidence type="ECO:0000313" key="3">
    <source>
        <dbReference type="EMBL" id="GFS22490.1"/>
    </source>
</evidence>
<keyword evidence="1" id="KW-0175">Coiled coil</keyword>
<accession>A0AAV4JL87</accession>
<protein>
    <submittedName>
        <fullName evidence="3">Zinc finger protein 2 homolog</fullName>
    </submittedName>
</protein>
<organism evidence="3 4">
    <name type="scientific">Elysia marginata</name>
    <dbReference type="NCBI Taxonomy" id="1093978"/>
    <lineage>
        <taxon>Eukaryota</taxon>
        <taxon>Metazoa</taxon>
        <taxon>Spiralia</taxon>
        <taxon>Lophotrochozoa</taxon>
        <taxon>Mollusca</taxon>
        <taxon>Gastropoda</taxon>
        <taxon>Heterobranchia</taxon>
        <taxon>Euthyneura</taxon>
        <taxon>Panpulmonata</taxon>
        <taxon>Sacoglossa</taxon>
        <taxon>Placobranchoidea</taxon>
        <taxon>Plakobranchidae</taxon>
        <taxon>Elysia</taxon>
    </lineage>
</organism>
<dbReference type="PANTHER" id="PTHR37445:SF3">
    <property type="entry name" value="ZINC FINGER PHD-TYPE DOMAIN-CONTAINING PROTEIN"/>
    <property type="match status" value="1"/>
</dbReference>
<dbReference type="PANTHER" id="PTHR37445">
    <property type="entry name" value="PROTEIN CBG24663"/>
    <property type="match status" value="1"/>
</dbReference>
<dbReference type="AlphaFoldDB" id="A0AAV4JL87"/>
<evidence type="ECO:0000256" key="2">
    <source>
        <dbReference type="SAM" id="MobiDB-lite"/>
    </source>
</evidence>
<keyword evidence="4" id="KW-1185">Reference proteome</keyword>
<proteinExistence type="predicted"/>
<evidence type="ECO:0000313" key="4">
    <source>
        <dbReference type="Proteomes" id="UP000762676"/>
    </source>
</evidence>
<gene>
    <name evidence="3" type="ORF">ElyMa_001617200</name>
</gene>
<evidence type="ECO:0000256" key="1">
    <source>
        <dbReference type="SAM" id="Coils"/>
    </source>
</evidence>
<reference evidence="3 4" key="1">
    <citation type="journal article" date="2021" name="Elife">
        <title>Chloroplast acquisition without the gene transfer in kleptoplastic sea slugs, Plakobranchus ocellatus.</title>
        <authorList>
            <person name="Maeda T."/>
            <person name="Takahashi S."/>
            <person name="Yoshida T."/>
            <person name="Shimamura S."/>
            <person name="Takaki Y."/>
            <person name="Nagai Y."/>
            <person name="Toyoda A."/>
            <person name="Suzuki Y."/>
            <person name="Arimoto A."/>
            <person name="Ishii H."/>
            <person name="Satoh N."/>
            <person name="Nishiyama T."/>
            <person name="Hasebe M."/>
            <person name="Maruyama T."/>
            <person name="Minagawa J."/>
            <person name="Obokata J."/>
            <person name="Shigenobu S."/>
        </authorList>
    </citation>
    <scope>NUCLEOTIDE SEQUENCE [LARGE SCALE GENOMIC DNA]</scope>
</reference>
<feature type="compositionally biased region" description="Polar residues" evidence="2">
    <location>
        <begin position="357"/>
        <end position="366"/>
    </location>
</feature>
<dbReference type="Gene3D" id="3.30.70.1820">
    <property type="entry name" value="L1 transposable element, RRM domain"/>
    <property type="match status" value="1"/>
</dbReference>
<comment type="caution">
    <text evidence="3">The sequence shown here is derived from an EMBL/GenBank/DDBJ whole genome shotgun (WGS) entry which is preliminary data.</text>
</comment>
<dbReference type="EMBL" id="BMAT01003260">
    <property type="protein sequence ID" value="GFS22490.1"/>
    <property type="molecule type" value="Genomic_DNA"/>
</dbReference>
<sequence length="366" mass="42558">MTTGDSDIREIRAMLREFIDGMKEFRGELNSRIGKLEDGLREMKRDVMELKEVYGGMRKDISYMAEDMELIKERVRELEEKTEYAERYSRKENILIYGIKEEEKQFQDSKALVLKVLTKVSHNRNWDDRHIVRAHRLGQKKGEEHTRPLIVRFLHHIDKMYVLGKRDELKKLGLKVGNDLTAFQRKELQELREKGKRGFYRNGRLRIYETPLTRVTPPRHQDQPWRKLTLQQHQPLPSPSRDNLEPNARQQRKSPAQLTREAASTQRGSQNRHDIRLSAVQQQQAHPTVPGGSLERSGTRQQGSPARASTRETAARAESLTSPTNLDEPAQHLFTEWVRRGRPLTRSQQRREDSDEASTGPTAAST</sequence>
<feature type="coiled-coil region" evidence="1">
    <location>
        <begin position="33"/>
        <end position="81"/>
    </location>
</feature>